<dbReference type="GO" id="GO:0005524">
    <property type="term" value="F:ATP binding"/>
    <property type="evidence" value="ECO:0007669"/>
    <property type="project" value="UniProtKB-UniRule"/>
</dbReference>
<dbReference type="Proteomes" id="UP000663722">
    <property type="component" value="Chromosome"/>
</dbReference>
<keyword evidence="4" id="KW-1185">Reference proteome</keyword>
<dbReference type="Pfam" id="PF08443">
    <property type="entry name" value="RimK"/>
    <property type="match status" value="1"/>
</dbReference>
<dbReference type="GO" id="GO:0009432">
    <property type="term" value="P:SOS response"/>
    <property type="evidence" value="ECO:0007669"/>
    <property type="project" value="TreeGrafter"/>
</dbReference>
<gene>
    <name evidence="3" type="ORF">dnm_041770</name>
</gene>
<evidence type="ECO:0000313" key="4">
    <source>
        <dbReference type="Proteomes" id="UP000663722"/>
    </source>
</evidence>
<dbReference type="SUPFAM" id="SSF56059">
    <property type="entry name" value="Glutathione synthetase ATP-binding domain-like"/>
    <property type="match status" value="1"/>
</dbReference>
<dbReference type="PANTHER" id="PTHR21621">
    <property type="entry name" value="RIBOSOMAL PROTEIN S6 MODIFICATION PROTEIN"/>
    <property type="match status" value="1"/>
</dbReference>
<dbReference type="GO" id="GO:0005737">
    <property type="term" value="C:cytoplasm"/>
    <property type="evidence" value="ECO:0007669"/>
    <property type="project" value="TreeGrafter"/>
</dbReference>
<name>A0A975GNU5_9BACT</name>
<dbReference type="AlphaFoldDB" id="A0A975GNU5"/>
<proteinExistence type="predicted"/>
<evidence type="ECO:0000259" key="2">
    <source>
        <dbReference type="PROSITE" id="PS50975"/>
    </source>
</evidence>
<sequence>MILSFHPIFEGDKNILCAGRDPGKDDLAAIKAADAVILPQGCRQTLYDMARENCPHVFPNYDAEFKYPGKIGQAHLFQKTNVPHPKTETYLTVDDFTQVSSFKFQVSSFKFQVSSFKFQVSSFPFVFKFDWGGEGDNVFLIKSHGEFQEVLQKAILFEKTGQKGFLIQEYIPSKNRTLRVVIMGEKIISYWRVQEGAECFCANLAHGAVIDAESDPDLQAEAVRSVRHFCKKTGINLAGFDFLFSHDSESGTDVNIPLFLEINYFFGRRGLGGSEKFYELLITEIKKWTENL</sequence>
<evidence type="ECO:0000256" key="1">
    <source>
        <dbReference type="PROSITE-ProRule" id="PRU00409"/>
    </source>
</evidence>
<dbReference type="GO" id="GO:0046872">
    <property type="term" value="F:metal ion binding"/>
    <property type="evidence" value="ECO:0007669"/>
    <property type="project" value="InterPro"/>
</dbReference>
<dbReference type="PROSITE" id="PS50975">
    <property type="entry name" value="ATP_GRASP"/>
    <property type="match status" value="1"/>
</dbReference>
<evidence type="ECO:0000313" key="3">
    <source>
        <dbReference type="EMBL" id="QTA88137.1"/>
    </source>
</evidence>
<dbReference type="GO" id="GO:0018169">
    <property type="term" value="F:ribosomal S6-glutamic acid ligase activity"/>
    <property type="evidence" value="ECO:0007669"/>
    <property type="project" value="TreeGrafter"/>
</dbReference>
<dbReference type="InterPro" id="IPR013651">
    <property type="entry name" value="ATP-grasp_RimK-type"/>
</dbReference>
<organism evidence="3 4">
    <name type="scientific">Desulfonema magnum</name>
    <dbReference type="NCBI Taxonomy" id="45655"/>
    <lineage>
        <taxon>Bacteria</taxon>
        <taxon>Pseudomonadati</taxon>
        <taxon>Thermodesulfobacteriota</taxon>
        <taxon>Desulfobacteria</taxon>
        <taxon>Desulfobacterales</taxon>
        <taxon>Desulfococcaceae</taxon>
        <taxon>Desulfonema</taxon>
    </lineage>
</organism>
<dbReference type="InterPro" id="IPR011761">
    <property type="entry name" value="ATP-grasp"/>
</dbReference>
<dbReference type="PANTHER" id="PTHR21621:SF0">
    <property type="entry name" value="BETA-CITRYLGLUTAMATE SYNTHASE B-RELATED"/>
    <property type="match status" value="1"/>
</dbReference>
<reference evidence="3" key="1">
    <citation type="journal article" date="2021" name="Microb. Physiol.">
        <title>Proteogenomic Insights into the Physiology of Marine, Sulfate-Reducing, Filamentous Desulfonema limicola and Desulfonema magnum.</title>
        <authorList>
            <person name="Schnaars V."/>
            <person name="Wohlbrand L."/>
            <person name="Scheve S."/>
            <person name="Hinrichs C."/>
            <person name="Reinhardt R."/>
            <person name="Rabus R."/>
        </authorList>
    </citation>
    <scope>NUCLEOTIDE SEQUENCE</scope>
    <source>
        <strain evidence="3">4be13</strain>
    </source>
</reference>
<feature type="domain" description="ATP-grasp" evidence="2">
    <location>
        <begin position="74"/>
        <end position="291"/>
    </location>
</feature>
<accession>A0A975GNU5</accession>
<dbReference type="KEGG" id="dmm:dnm_041770"/>
<dbReference type="EMBL" id="CP061800">
    <property type="protein sequence ID" value="QTA88137.1"/>
    <property type="molecule type" value="Genomic_DNA"/>
</dbReference>
<dbReference type="Gene3D" id="3.30.470.20">
    <property type="entry name" value="ATP-grasp fold, B domain"/>
    <property type="match status" value="1"/>
</dbReference>
<protein>
    <submittedName>
        <fullName evidence="3">RimK-like ATP-grasp domain-containing protein</fullName>
    </submittedName>
</protein>
<dbReference type="RefSeq" id="WP_207683037.1">
    <property type="nucleotide sequence ID" value="NZ_CP061800.1"/>
</dbReference>
<keyword evidence="1" id="KW-0067">ATP-binding</keyword>
<keyword evidence="1" id="KW-0547">Nucleotide-binding</keyword>